<reference evidence="3" key="2">
    <citation type="journal article" date="2021" name="PeerJ">
        <title>Extensive microbial diversity within the chicken gut microbiome revealed by metagenomics and culture.</title>
        <authorList>
            <person name="Gilroy R."/>
            <person name="Ravi A."/>
            <person name="Getino M."/>
            <person name="Pursley I."/>
            <person name="Horton D.L."/>
            <person name="Alikhan N.F."/>
            <person name="Baker D."/>
            <person name="Gharbi K."/>
            <person name="Hall N."/>
            <person name="Watson M."/>
            <person name="Adriaenssens E.M."/>
            <person name="Foster-Nyarko E."/>
            <person name="Jarju S."/>
            <person name="Secka A."/>
            <person name="Antonio M."/>
            <person name="Oren A."/>
            <person name="Chaudhuri R.R."/>
            <person name="La Ragione R."/>
            <person name="Hildebrand F."/>
            <person name="Pallen M.J."/>
        </authorList>
    </citation>
    <scope>NUCLEOTIDE SEQUENCE</scope>
    <source>
        <strain evidence="3">ChiSjej6B24-2974</strain>
    </source>
</reference>
<feature type="domain" description="Ferrous iron transporter FeoA-like" evidence="2">
    <location>
        <begin position="3"/>
        <end position="77"/>
    </location>
</feature>
<dbReference type="Pfam" id="PF04023">
    <property type="entry name" value="FeoA"/>
    <property type="match status" value="1"/>
</dbReference>
<protein>
    <submittedName>
        <fullName evidence="3">Ferrous iron transport protein A</fullName>
    </submittedName>
</protein>
<evidence type="ECO:0000259" key="2">
    <source>
        <dbReference type="SMART" id="SM00899"/>
    </source>
</evidence>
<dbReference type="AlphaFoldDB" id="A0A9D0ZK76"/>
<dbReference type="SUPFAM" id="SSF50037">
    <property type="entry name" value="C-terminal domain of transcriptional repressors"/>
    <property type="match status" value="1"/>
</dbReference>
<reference evidence="3" key="1">
    <citation type="submission" date="2020-10" db="EMBL/GenBank/DDBJ databases">
        <authorList>
            <person name="Gilroy R."/>
        </authorList>
    </citation>
    <scope>NUCLEOTIDE SEQUENCE</scope>
    <source>
        <strain evidence="3">ChiSjej6B24-2974</strain>
    </source>
</reference>
<organism evidence="3 4">
    <name type="scientific">Candidatus Pullichristensenella stercorigallinarum</name>
    <dbReference type="NCBI Taxonomy" id="2840909"/>
    <lineage>
        <taxon>Bacteria</taxon>
        <taxon>Bacillati</taxon>
        <taxon>Bacillota</taxon>
        <taxon>Clostridia</taxon>
        <taxon>Candidatus Pullichristensenella</taxon>
    </lineage>
</organism>
<evidence type="ECO:0000313" key="4">
    <source>
        <dbReference type="Proteomes" id="UP000824260"/>
    </source>
</evidence>
<comment type="caution">
    <text evidence="3">The sequence shown here is derived from an EMBL/GenBank/DDBJ whole genome shotgun (WGS) entry which is preliminary data.</text>
</comment>
<name>A0A9D0ZK76_9FIRM</name>
<dbReference type="EMBL" id="DVFZ01000033">
    <property type="protein sequence ID" value="HIQ82077.1"/>
    <property type="molecule type" value="Genomic_DNA"/>
</dbReference>
<dbReference type="InterPro" id="IPR038157">
    <property type="entry name" value="FeoA_core_dom"/>
</dbReference>
<proteinExistence type="predicted"/>
<accession>A0A9D0ZK76</accession>
<gene>
    <name evidence="3" type="ORF">IAA52_03125</name>
</gene>
<dbReference type="InterPro" id="IPR052713">
    <property type="entry name" value="FeoA"/>
</dbReference>
<dbReference type="Gene3D" id="2.30.30.90">
    <property type="match status" value="1"/>
</dbReference>
<dbReference type="InterPro" id="IPR007167">
    <property type="entry name" value="Fe-transptr_FeoA-like"/>
</dbReference>
<dbReference type="GO" id="GO:0046914">
    <property type="term" value="F:transition metal ion binding"/>
    <property type="evidence" value="ECO:0007669"/>
    <property type="project" value="InterPro"/>
</dbReference>
<dbReference type="PANTHER" id="PTHR42954">
    <property type="entry name" value="FE(2+) TRANSPORT PROTEIN A"/>
    <property type="match status" value="1"/>
</dbReference>
<dbReference type="InterPro" id="IPR008988">
    <property type="entry name" value="Transcriptional_repressor_C"/>
</dbReference>
<evidence type="ECO:0000313" key="3">
    <source>
        <dbReference type="EMBL" id="HIQ82077.1"/>
    </source>
</evidence>
<dbReference type="SMART" id="SM00899">
    <property type="entry name" value="FeoA"/>
    <property type="match status" value="1"/>
</dbReference>
<sequence>MQFTLNELRPGELATVRGLFPDNGRDITTRLMDLGLTRGARVRCLFAAPSGEPRAYLIRGAVIALRREDAALVCASAREVCA</sequence>
<evidence type="ECO:0000256" key="1">
    <source>
        <dbReference type="ARBA" id="ARBA00023004"/>
    </source>
</evidence>
<dbReference type="Proteomes" id="UP000824260">
    <property type="component" value="Unassembled WGS sequence"/>
</dbReference>
<keyword evidence="1" id="KW-0408">Iron</keyword>
<dbReference type="PANTHER" id="PTHR42954:SF2">
    <property type="entry name" value="FE(2+) TRANSPORT PROTEIN A"/>
    <property type="match status" value="1"/>
</dbReference>